<dbReference type="EMBL" id="ML976672">
    <property type="protein sequence ID" value="KAF1975069.1"/>
    <property type="molecule type" value="Genomic_DNA"/>
</dbReference>
<dbReference type="Proteomes" id="UP000800036">
    <property type="component" value="Unassembled WGS sequence"/>
</dbReference>
<evidence type="ECO:0000256" key="1">
    <source>
        <dbReference type="SAM" id="MobiDB-lite"/>
    </source>
</evidence>
<dbReference type="AlphaFoldDB" id="A0A6A5VFB2"/>
<sequence>MSTLPVNSFSMSRSVSLYRQWFSIAWSPHWKASLLSRQQILNAEPTMLENDWPALPDMVLRVPERGLRPRSRASSPPSLTLQHDVPHTRLPRLQPSVHLSSNNSQLLSRAVTHRPLARNSPSTRMVIYYDTSFTSYTIVSRAVLRHLMLYTLREFLSDAPGMPHVTTAVRPTIVGALVSHFPSRASATAHAARSFCLA</sequence>
<evidence type="ECO:0000313" key="3">
    <source>
        <dbReference type="Proteomes" id="UP000800036"/>
    </source>
</evidence>
<name>A0A6A5VFB2_9PLEO</name>
<protein>
    <submittedName>
        <fullName evidence="2">Uncharacterized protein</fullName>
    </submittedName>
</protein>
<feature type="region of interest" description="Disordered" evidence="1">
    <location>
        <begin position="66"/>
        <end position="87"/>
    </location>
</feature>
<proteinExistence type="predicted"/>
<gene>
    <name evidence="2" type="ORF">BU23DRAFT_552902</name>
</gene>
<organism evidence="2 3">
    <name type="scientific">Bimuria novae-zelandiae CBS 107.79</name>
    <dbReference type="NCBI Taxonomy" id="1447943"/>
    <lineage>
        <taxon>Eukaryota</taxon>
        <taxon>Fungi</taxon>
        <taxon>Dikarya</taxon>
        <taxon>Ascomycota</taxon>
        <taxon>Pezizomycotina</taxon>
        <taxon>Dothideomycetes</taxon>
        <taxon>Pleosporomycetidae</taxon>
        <taxon>Pleosporales</taxon>
        <taxon>Massarineae</taxon>
        <taxon>Didymosphaeriaceae</taxon>
        <taxon>Bimuria</taxon>
    </lineage>
</organism>
<evidence type="ECO:0000313" key="2">
    <source>
        <dbReference type="EMBL" id="KAF1975069.1"/>
    </source>
</evidence>
<keyword evidence="3" id="KW-1185">Reference proteome</keyword>
<reference evidence="2" key="1">
    <citation type="journal article" date="2020" name="Stud. Mycol.">
        <title>101 Dothideomycetes genomes: a test case for predicting lifestyles and emergence of pathogens.</title>
        <authorList>
            <person name="Haridas S."/>
            <person name="Albert R."/>
            <person name="Binder M."/>
            <person name="Bloem J."/>
            <person name="Labutti K."/>
            <person name="Salamov A."/>
            <person name="Andreopoulos B."/>
            <person name="Baker S."/>
            <person name="Barry K."/>
            <person name="Bills G."/>
            <person name="Bluhm B."/>
            <person name="Cannon C."/>
            <person name="Castanera R."/>
            <person name="Culley D."/>
            <person name="Daum C."/>
            <person name="Ezra D."/>
            <person name="Gonzalez J."/>
            <person name="Henrissat B."/>
            <person name="Kuo A."/>
            <person name="Liang C."/>
            <person name="Lipzen A."/>
            <person name="Lutzoni F."/>
            <person name="Magnuson J."/>
            <person name="Mondo S."/>
            <person name="Nolan M."/>
            <person name="Ohm R."/>
            <person name="Pangilinan J."/>
            <person name="Park H.-J."/>
            <person name="Ramirez L."/>
            <person name="Alfaro M."/>
            <person name="Sun H."/>
            <person name="Tritt A."/>
            <person name="Yoshinaga Y."/>
            <person name="Zwiers L.-H."/>
            <person name="Turgeon B."/>
            <person name="Goodwin S."/>
            <person name="Spatafora J."/>
            <person name="Crous P."/>
            <person name="Grigoriev I."/>
        </authorList>
    </citation>
    <scope>NUCLEOTIDE SEQUENCE</scope>
    <source>
        <strain evidence="2">CBS 107.79</strain>
    </source>
</reference>
<accession>A0A6A5VFB2</accession>